<comment type="caution">
    <text evidence="3">The sequence shown here is derived from an EMBL/GenBank/DDBJ whole genome shotgun (WGS) entry which is preliminary data.</text>
</comment>
<name>A0AAD5UFN8_9FUNG</name>
<dbReference type="InterPro" id="IPR013766">
    <property type="entry name" value="Thioredoxin_domain"/>
</dbReference>
<reference evidence="3" key="1">
    <citation type="submission" date="2020-05" db="EMBL/GenBank/DDBJ databases">
        <title>Phylogenomic resolution of chytrid fungi.</title>
        <authorList>
            <person name="Stajich J.E."/>
            <person name="Amses K."/>
            <person name="Simmons R."/>
            <person name="Seto K."/>
            <person name="Myers J."/>
            <person name="Bonds A."/>
            <person name="Quandt C.A."/>
            <person name="Barry K."/>
            <person name="Liu P."/>
            <person name="Grigoriev I."/>
            <person name="Longcore J.E."/>
            <person name="James T.Y."/>
        </authorList>
    </citation>
    <scope>NUCLEOTIDE SEQUENCE</scope>
    <source>
        <strain evidence="3">PLAUS21</strain>
    </source>
</reference>
<dbReference type="InterPro" id="IPR036249">
    <property type="entry name" value="Thioredoxin-like_sf"/>
</dbReference>
<accession>A0AAD5UFN8</accession>
<proteinExistence type="predicted"/>
<evidence type="ECO:0000313" key="4">
    <source>
        <dbReference type="Proteomes" id="UP001210925"/>
    </source>
</evidence>
<feature type="domain" description="Thioredoxin" evidence="2">
    <location>
        <begin position="1"/>
        <end position="124"/>
    </location>
</feature>
<evidence type="ECO:0000256" key="1">
    <source>
        <dbReference type="SAM" id="Phobius"/>
    </source>
</evidence>
<sequence>MTHEQKVKLRKESDEVDKHLDFLKFDEIADKIKTTKTLLIFFGANWCHNTQKFNPKYLQVQQKVKEAGYKDHGFEMYKAEFCIENYDVDGFPTLLTFANGKLKEEYPSEDETETLLNYIKLLVKEGSSEAPIADHEIKPIIKADKNYDDESHHDVHPPVKLEEEVKEDKEAVTPSGSILPFLLVVGVVAVGAVAYVQRRNKHTYGSVSGKSNDDYGKSYDE</sequence>
<evidence type="ECO:0000313" key="3">
    <source>
        <dbReference type="EMBL" id="KAJ3256765.1"/>
    </source>
</evidence>
<keyword evidence="1" id="KW-1133">Transmembrane helix</keyword>
<dbReference type="Pfam" id="PF00085">
    <property type="entry name" value="Thioredoxin"/>
    <property type="match status" value="1"/>
</dbReference>
<dbReference type="Proteomes" id="UP001210925">
    <property type="component" value="Unassembled WGS sequence"/>
</dbReference>
<gene>
    <name evidence="3" type="ORF">HK103_005138</name>
</gene>
<dbReference type="PROSITE" id="PS51352">
    <property type="entry name" value="THIOREDOXIN_2"/>
    <property type="match status" value="1"/>
</dbReference>
<dbReference type="SUPFAM" id="SSF52833">
    <property type="entry name" value="Thioredoxin-like"/>
    <property type="match status" value="1"/>
</dbReference>
<organism evidence="3 4">
    <name type="scientific">Boothiomyces macroporosus</name>
    <dbReference type="NCBI Taxonomy" id="261099"/>
    <lineage>
        <taxon>Eukaryota</taxon>
        <taxon>Fungi</taxon>
        <taxon>Fungi incertae sedis</taxon>
        <taxon>Chytridiomycota</taxon>
        <taxon>Chytridiomycota incertae sedis</taxon>
        <taxon>Chytridiomycetes</taxon>
        <taxon>Rhizophydiales</taxon>
        <taxon>Terramycetaceae</taxon>
        <taxon>Boothiomyces</taxon>
    </lineage>
</organism>
<feature type="transmembrane region" description="Helical" evidence="1">
    <location>
        <begin position="178"/>
        <end position="196"/>
    </location>
</feature>
<evidence type="ECO:0000259" key="2">
    <source>
        <dbReference type="PROSITE" id="PS51352"/>
    </source>
</evidence>
<keyword evidence="1" id="KW-0472">Membrane</keyword>
<dbReference type="AlphaFoldDB" id="A0AAD5UFN8"/>
<keyword evidence="1" id="KW-0812">Transmembrane</keyword>
<dbReference type="Gene3D" id="3.40.30.10">
    <property type="entry name" value="Glutaredoxin"/>
    <property type="match status" value="1"/>
</dbReference>
<dbReference type="EMBL" id="JADGKB010000046">
    <property type="protein sequence ID" value="KAJ3256765.1"/>
    <property type="molecule type" value="Genomic_DNA"/>
</dbReference>
<protein>
    <recommendedName>
        <fullName evidence="2">Thioredoxin domain-containing protein</fullName>
    </recommendedName>
</protein>
<keyword evidence="4" id="KW-1185">Reference proteome</keyword>